<protein>
    <submittedName>
        <fullName evidence="2">Uncharacterized protein</fullName>
    </submittedName>
</protein>
<dbReference type="AlphaFoldDB" id="A0A0A9CUG2"/>
<evidence type="ECO:0000256" key="1">
    <source>
        <dbReference type="SAM" id="Phobius"/>
    </source>
</evidence>
<reference evidence="2" key="1">
    <citation type="submission" date="2014-09" db="EMBL/GenBank/DDBJ databases">
        <authorList>
            <person name="Magalhaes I.L.F."/>
            <person name="Oliveira U."/>
            <person name="Santos F.R."/>
            <person name="Vidigal T.H.D.A."/>
            <person name="Brescovit A.D."/>
            <person name="Santos A.J."/>
        </authorList>
    </citation>
    <scope>NUCLEOTIDE SEQUENCE</scope>
    <source>
        <tissue evidence="2">Shoot tissue taken approximately 20 cm above the soil surface</tissue>
    </source>
</reference>
<name>A0A0A9CUG2_ARUDO</name>
<proteinExistence type="predicted"/>
<keyword evidence="1" id="KW-0812">Transmembrane</keyword>
<keyword evidence="1" id="KW-0472">Membrane</keyword>
<keyword evidence="1" id="KW-1133">Transmembrane helix</keyword>
<evidence type="ECO:0000313" key="2">
    <source>
        <dbReference type="EMBL" id="JAD79989.1"/>
    </source>
</evidence>
<dbReference type="EMBL" id="GBRH01217906">
    <property type="protein sequence ID" value="JAD79989.1"/>
    <property type="molecule type" value="Transcribed_RNA"/>
</dbReference>
<sequence>MTRDFFWFYLVHTWLVYRLWDESCSKGSDVVDDLVWVYMCLCFVSLIQDVSAVYIYFLDPGCFCRPAADCGCEARLCTTDVRTPMCCGPYRFHLI</sequence>
<feature type="transmembrane region" description="Helical" evidence="1">
    <location>
        <begin position="35"/>
        <end position="57"/>
    </location>
</feature>
<accession>A0A0A9CUG2</accession>
<organism evidence="2">
    <name type="scientific">Arundo donax</name>
    <name type="common">Giant reed</name>
    <name type="synonym">Donax arundinaceus</name>
    <dbReference type="NCBI Taxonomy" id="35708"/>
    <lineage>
        <taxon>Eukaryota</taxon>
        <taxon>Viridiplantae</taxon>
        <taxon>Streptophyta</taxon>
        <taxon>Embryophyta</taxon>
        <taxon>Tracheophyta</taxon>
        <taxon>Spermatophyta</taxon>
        <taxon>Magnoliopsida</taxon>
        <taxon>Liliopsida</taxon>
        <taxon>Poales</taxon>
        <taxon>Poaceae</taxon>
        <taxon>PACMAD clade</taxon>
        <taxon>Arundinoideae</taxon>
        <taxon>Arundineae</taxon>
        <taxon>Arundo</taxon>
    </lineage>
</organism>
<reference evidence="2" key="2">
    <citation type="journal article" date="2015" name="Data Brief">
        <title>Shoot transcriptome of the giant reed, Arundo donax.</title>
        <authorList>
            <person name="Barrero R.A."/>
            <person name="Guerrero F.D."/>
            <person name="Moolhuijzen P."/>
            <person name="Goolsby J.A."/>
            <person name="Tidwell J."/>
            <person name="Bellgard S.E."/>
            <person name="Bellgard M.I."/>
        </authorList>
    </citation>
    <scope>NUCLEOTIDE SEQUENCE</scope>
    <source>
        <tissue evidence="2">Shoot tissue taken approximately 20 cm above the soil surface</tissue>
    </source>
</reference>